<evidence type="ECO:0000256" key="1">
    <source>
        <dbReference type="SAM" id="MobiDB-lite"/>
    </source>
</evidence>
<dbReference type="Proteomes" id="UP001152519">
    <property type="component" value="Unassembled WGS sequence"/>
</dbReference>
<gene>
    <name evidence="2" type="ORF">SCOCK_70175</name>
</gene>
<protein>
    <submittedName>
        <fullName evidence="2">Uncharacterized protein</fullName>
    </submittedName>
</protein>
<proteinExistence type="predicted"/>
<evidence type="ECO:0000313" key="2">
    <source>
        <dbReference type="EMBL" id="CAG6398491.1"/>
    </source>
</evidence>
<organism evidence="2 3">
    <name type="scientific">Actinacidiphila cocklensis</name>
    <dbReference type="NCBI Taxonomy" id="887465"/>
    <lineage>
        <taxon>Bacteria</taxon>
        <taxon>Bacillati</taxon>
        <taxon>Actinomycetota</taxon>
        <taxon>Actinomycetes</taxon>
        <taxon>Kitasatosporales</taxon>
        <taxon>Streptomycetaceae</taxon>
        <taxon>Actinacidiphila</taxon>
    </lineage>
</organism>
<sequence length="51" mass="5824">MNPDTELEIKSFRSHPKRLRIDPTKKDNGQLLSQNTSGDASKRAIVRLRCT</sequence>
<dbReference type="AlphaFoldDB" id="A0A9W4EBA8"/>
<keyword evidence="3" id="KW-1185">Reference proteome</keyword>
<comment type="caution">
    <text evidence="2">The sequence shown here is derived from an EMBL/GenBank/DDBJ whole genome shotgun (WGS) entry which is preliminary data.</text>
</comment>
<feature type="compositionally biased region" description="Basic and acidic residues" evidence="1">
    <location>
        <begin position="19"/>
        <end position="28"/>
    </location>
</feature>
<accession>A0A9W4EBA8</accession>
<evidence type="ECO:0000313" key="3">
    <source>
        <dbReference type="Proteomes" id="UP001152519"/>
    </source>
</evidence>
<dbReference type="EMBL" id="CAJSLV010000103">
    <property type="protein sequence ID" value="CAG6398491.1"/>
    <property type="molecule type" value="Genomic_DNA"/>
</dbReference>
<name>A0A9W4EBA8_9ACTN</name>
<feature type="compositionally biased region" description="Polar residues" evidence="1">
    <location>
        <begin position="30"/>
        <end position="39"/>
    </location>
</feature>
<reference evidence="2" key="1">
    <citation type="submission" date="2021-05" db="EMBL/GenBank/DDBJ databases">
        <authorList>
            <person name="Arsene-Ploetze F."/>
        </authorList>
    </citation>
    <scope>NUCLEOTIDE SEQUENCE</scope>
    <source>
        <strain evidence="2">DSM 42138</strain>
    </source>
</reference>
<feature type="region of interest" description="Disordered" evidence="1">
    <location>
        <begin position="1"/>
        <end position="45"/>
    </location>
</feature>